<dbReference type="InterPro" id="IPR036396">
    <property type="entry name" value="Cyt_P450_sf"/>
</dbReference>
<dbReference type="EMBL" id="GL377639">
    <property type="protein sequence ID" value="EFJ12416.1"/>
    <property type="molecule type" value="Genomic_DNA"/>
</dbReference>
<dbReference type="PRINTS" id="PR00385">
    <property type="entry name" value="P450"/>
</dbReference>
<evidence type="ECO:0000313" key="9">
    <source>
        <dbReference type="Proteomes" id="UP000001514"/>
    </source>
</evidence>
<dbReference type="OrthoDB" id="6764281at2759"/>
<protein>
    <submittedName>
        <fullName evidence="8">Uncharacterized protein CYP784A1</fullName>
    </submittedName>
</protein>
<dbReference type="GO" id="GO:0044550">
    <property type="term" value="P:secondary metabolite biosynthetic process"/>
    <property type="evidence" value="ECO:0007669"/>
    <property type="project" value="UniProtKB-ARBA"/>
</dbReference>
<dbReference type="OMA" id="FIHTSEW"/>
<organism evidence="9">
    <name type="scientific">Selaginella moellendorffii</name>
    <name type="common">Spikemoss</name>
    <dbReference type="NCBI Taxonomy" id="88036"/>
    <lineage>
        <taxon>Eukaryota</taxon>
        <taxon>Viridiplantae</taxon>
        <taxon>Streptophyta</taxon>
        <taxon>Embryophyta</taxon>
        <taxon>Tracheophyta</taxon>
        <taxon>Lycopodiopsida</taxon>
        <taxon>Selaginellales</taxon>
        <taxon>Selaginellaceae</taxon>
        <taxon>Selaginella</taxon>
    </lineage>
</organism>
<keyword evidence="4 7" id="KW-0560">Oxidoreductase</keyword>
<dbReference type="GO" id="GO:0004497">
    <property type="term" value="F:monooxygenase activity"/>
    <property type="evidence" value="ECO:0007669"/>
    <property type="project" value="UniProtKB-KW"/>
</dbReference>
<gene>
    <name evidence="8" type="primary">CYP784A1</name>
    <name evidence="8" type="ORF">SELMODRAFT_124363</name>
</gene>
<evidence type="ECO:0000256" key="5">
    <source>
        <dbReference type="ARBA" id="ARBA00023004"/>
    </source>
</evidence>
<evidence type="ECO:0000256" key="4">
    <source>
        <dbReference type="ARBA" id="ARBA00023002"/>
    </source>
</evidence>
<comment type="similarity">
    <text evidence="1 7">Belongs to the cytochrome P450 family.</text>
</comment>
<dbReference type="PRINTS" id="PR00463">
    <property type="entry name" value="EP450I"/>
</dbReference>
<evidence type="ECO:0000313" key="8">
    <source>
        <dbReference type="EMBL" id="EFJ12416.1"/>
    </source>
</evidence>
<keyword evidence="7" id="KW-0503">Monooxygenase</keyword>
<dbReference type="GeneID" id="9658730"/>
<keyword evidence="5 6" id="KW-0408">Iron</keyword>
<dbReference type="KEGG" id="smo:SELMODRAFT_124363"/>
<dbReference type="HOGENOM" id="CLU_001570_29_3_1"/>
<dbReference type="AlphaFoldDB" id="D8ST34"/>
<dbReference type="InterPro" id="IPR002401">
    <property type="entry name" value="Cyt_P450_E_grp-I"/>
</dbReference>
<feature type="binding site" description="axial binding residue" evidence="6">
    <location>
        <position position="247"/>
    </location>
    <ligand>
        <name>heme</name>
        <dbReference type="ChEBI" id="CHEBI:30413"/>
    </ligand>
    <ligandPart>
        <name>Fe</name>
        <dbReference type="ChEBI" id="CHEBI:18248"/>
    </ligandPart>
</feature>
<comment type="cofactor">
    <cofactor evidence="6">
        <name>heme</name>
        <dbReference type="ChEBI" id="CHEBI:30413"/>
    </cofactor>
</comment>
<evidence type="ECO:0000256" key="3">
    <source>
        <dbReference type="ARBA" id="ARBA00022723"/>
    </source>
</evidence>
<keyword evidence="3 6" id="KW-0479">Metal-binding</keyword>
<dbReference type="STRING" id="88036.D8ST34"/>
<dbReference type="Proteomes" id="UP000001514">
    <property type="component" value="Unassembled WGS sequence"/>
</dbReference>
<name>D8ST34_SELML</name>
<keyword evidence="9" id="KW-1185">Reference proteome</keyword>
<evidence type="ECO:0000256" key="1">
    <source>
        <dbReference type="ARBA" id="ARBA00010617"/>
    </source>
</evidence>
<keyword evidence="2 6" id="KW-0349">Heme</keyword>
<evidence type="ECO:0000256" key="6">
    <source>
        <dbReference type="PIRSR" id="PIRSR602401-1"/>
    </source>
</evidence>
<dbReference type="SUPFAM" id="SSF48264">
    <property type="entry name" value="Cytochrome P450"/>
    <property type="match status" value="1"/>
</dbReference>
<dbReference type="Gene3D" id="1.10.630.10">
    <property type="entry name" value="Cytochrome P450"/>
    <property type="match status" value="1"/>
</dbReference>
<accession>D8ST34</accession>
<reference evidence="8 9" key="1">
    <citation type="journal article" date="2011" name="Science">
        <title>The Selaginella genome identifies genetic changes associated with the evolution of vascular plants.</title>
        <authorList>
            <person name="Banks J.A."/>
            <person name="Nishiyama T."/>
            <person name="Hasebe M."/>
            <person name="Bowman J.L."/>
            <person name="Gribskov M."/>
            <person name="dePamphilis C."/>
            <person name="Albert V.A."/>
            <person name="Aono N."/>
            <person name="Aoyama T."/>
            <person name="Ambrose B.A."/>
            <person name="Ashton N.W."/>
            <person name="Axtell M.J."/>
            <person name="Barker E."/>
            <person name="Barker M.S."/>
            <person name="Bennetzen J.L."/>
            <person name="Bonawitz N.D."/>
            <person name="Chapple C."/>
            <person name="Cheng C."/>
            <person name="Correa L.G."/>
            <person name="Dacre M."/>
            <person name="DeBarry J."/>
            <person name="Dreyer I."/>
            <person name="Elias M."/>
            <person name="Engstrom E.M."/>
            <person name="Estelle M."/>
            <person name="Feng L."/>
            <person name="Finet C."/>
            <person name="Floyd S.K."/>
            <person name="Frommer W.B."/>
            <person name="Fujita T."/>
            <person name="Gramzow L."/>
            <person name="Gutensohn M."/>
            <person name="Harholt J."/>
            <person name="Hattori M."/>
            <person name="Heyl A."/>
            <person name="Hirai T."/>
            <person name="Hiwatashi Y."/>
            <person name="Ishikawa M."/>
            <person name="Iwata M."/>
            <person name="Karol K.G."/>
            <person name="Koehler B."/>
            <person name="Kolukisaoglu U."/>
            <person name="Kubo M."/>
            <person name="Kurata T."/>
            <person name="Lalonde S."/>
            <person name="Li K."/>
            <person name="Li Y."/>
            <person name="Litt A."/>
            <person name="Lyons E."/>
            <person name="Manning G."/>
            <person name="Maruyama T."/>
            <person name="Michael T.P."/>
            <person name="Mikami K."/>
            <person name="Miyazaki S."/>
            <person name="Morinaga S."/>
            <person name="Murata T."/>
            <person name="Mueller-Roeber B."/>
            <person name="Nelson D.R."/>
            <person name="Obara M."/>
            <person name="Oguri Y."/>
            <person name="Olmstead R.G."/>
            <person name="Onodera N."/>
            <person name="Petersen B.L."/>
            <person name="Pils B."/>
            <person name="Prigge M."/>
            <person name="Rensing S.A."/>
            <person name="Riano-Pachon D.M."/>
            <person name="Roberts A.W."/>
            <person name="Sato Y."/>
            <person name="Scheller H.V."/>
            <person name="Schulz B."/>
            <person name="Schulz C."/>
            <person name="Shakirov E.V."/>
            <person name="Shibagaki N."/>
            <person name="Shinohara N."/>
            <person name="Shippen D.E."/>
            <person name="Soerensen I."/>
            <person name="Sotooka R."/>
            <person name="Sugimoto N."/>
            <person name="Sugita M."/>
            <person name="Sumikawa N."/>
            <person name="Tanurdzic M."/>
            <person name="Theissen G."/>
            <person name="Ulvskov P."/>
            <person name="Wakazuki S."/>
            <person name="Weng J.K."/>
            <person name="Willats W.W."/>
            <person name="Wipf D."/>
            <person name="Wolf P.G."/>
            <person name="Yang L."/>
            <person name="Zimmer A.D."/>
            <person name="Zhu Q."/>
            <person name="Mitros T."/>
            <person name="Hellsten U."/>
            <person name="Loque D."/>
            <person name="Otillar R."/>
            <person name="Salamov A."/>
            <person name="Schmutz J."/>
            <person name="Shapiro H."/>
            <person name="Lindquist E."/>
            <person name="Lucas S."/>
            <person name="Rokhsar D."/>
            <person name="Grigoriev I.V."/>
        </authorList>
    </citation>
    <scope>NUCLEOTIDE SEQUENCE [LARGE SCALE GENOMIC DNA]</scope>
</reference>
<dbReference type="GO" id="GO:0016705">
    <property type="term" value="F:oxidoreductase activity, acting on paired donors, with incorporation or reduction of molecular oxygen"/>
    <property type="evidence" value="ECO:0007669"/>
    <property type="project" value="InterPro"/>
</dbReference>
<dbReference type="eggNOG" id="KOG0156">
    <property type="taxonomic scope" value="Eukaryota"/>
</dbReference>
<evidence type="ECO:0000256" key="2">
    <source>
        <dbReference type="ARBA" id="ARBA00022617"/>
    </source>
</evidence>
<evidence type="ECO:0000256" key="7">
    <source>
        <dbReference type="RuleBase" id="RU000461"/>
    </source>
</evidence>
<proteinExistence type="inferred from homology"/>
<dbReference type="PANTHER" id="PTHR47944">
    <property type="entry name" value="CYTOCHROME P450 98A9"/>
    <property type="match status" value="1"/>
</dbReference>
<dbReference type="GO" id="GO:0020037">
    <property type="term" value="F:heme binding"/>
    <property type="evidence" value="ECO:0007669"/>
    <property type="project" value="InterPro"/>
</dbReference>
<dbReference type="InParanoid" id="D8ST34"/>
<dbReference type="GO" id="GO:0005506">
    <property type="term" value="F:iron ion binding"/>
    <property type="evidence" value="ECO:0007669"/>
    <property type="project" value="InterPro"/>
</dbReference>
<dbReference type="Pfam" id="PF00067">
    <property type="entry name" value="p450"/>
    <property type="match status" value="1"/>
</dbReference>
<dbReference type="InterPro" id="IPR017972">
    <property type="entry name" value="Cyt_P450_CS"/>
</dbReference>
<dbReference type="InterPro" id="IPR001128">
    <property type="entry name" value="Cyt_P450"/>
</dbReference>
<dbReference type="CDD" id="cd20618">
    <property type="entry name" value="CYP71_clan"/>
    <property type="match status" value="1"/>
</dbReference>
<dbReference type="PANTHER" id="PTHR47944:SF4">
    <property type="entry name" value="OS09G0441700 PROTEIN"/>
    <property type="match status" value="1"/>
</dbReference>
<dbReference type="Gramene" id="EFJ12416">
    <property type="protein sequence ID" value="EFJ12416"/>
    <property type="gene ID" value="SELMODRAFT_124363"/>
</dbReference>
<sequence length="307" mass="34210">MLFGQKLEAAKTVVGLVEKTASLSLLINIGELFPLMDWLDLHGIYKIMKKEILPDIKKVLGEIIEQRNGTRKEGQEARDILDVLLTLKDDDGVSEASVMALLMDMITAGLESSQNVAEFSIAESLNHPHIIQRAQQELDAVVGRKRLVREEDLVKLPYVQGIVKETLRMHPPGPLGIPHANPKPVSIAGYTVPANCKVLVNMWAIGRDPACWDRAEEFLPERFINSDYDVAGNHFHFIPFSAGRRICVGYPLAMRSIPLVVATLLHSFEWKRQDGNSLETAKGLLSIKLASKINLSGHPRLDESAYY</sequence>
<dbReference type="PROSITE" id="PS00086">
    <property type="entry name" value="CYTOCHROME_P450"/>
    <property type="match status" value="1"/>
</dbReference>